<dbReference type="SUPFAM" id="SSF56954">
    <property type="entry name" value="Outer membrane efflux proteins (OEP)"/>
    <property type="match status" value="1"/>
</dbReference>
<dbReference type="Gene3D" id="1.20.1600.10">
    <property type="entry name" value="Outer membrane efflux proteins (OEP)"/>
    <property type="match status" value="1"/>
</dbReference>
<gene>
    <name evidence="1" type="ordered locus">Q7C_15</name>
</gene>
<dbReference type="GO" id="GO:0015562">
    <property type="term" value="F:efflux transmembrane transporter activity"/>
    <property type="evidence" value="ECO:0007669"/>
    <property type="project" value="InterPro"/>
</dbReference>
<proteinExistence type="predicted"/>
<protein>
    <submittedName>
        <fullName evidence="1">Putative outer membrane protein</fullName>
    </submittedName>
</protein>
<evidence type="ECO:0000313" key="2">
    <source>
        <dbReference type="Proteomes" id="UP000009145"/>
    </source>
</evidence>
<dbReference type="AlphaFoldDB" id="I1YE57"/>
<dbReference type="eggNOG" id="COG1538">
    <property type="taxonomic scope" value="Bacteria"/>
</dbReference>
<dbReference type="Proteomes" id="UP000009145">
    <property type="component" value="Chromosome"/>
</dbReference>
<evidence type="ECO:0000313" key="1">
    <source>
        <dbReference type="EMBL" id="AFJ01200.1"/>
    </source>
</evidence>
<name>I1YE57_METFJ</name>
<dbReference type="KEGG" id="mec:Q7C_15"/>
<sequence>MFGSAGISQAEPNPVTLTSLTNYVFRQAPERLAEQSIIDTADAYAERAKTWFAEPASLNLFHYNDAIGSSNGLQEWETSISAPIWLSGEQRRQQNWAQELSNQLPYYQQKHRLQAAGQVRQHIWTVVHAAARVRQTEIRRDNAAGLFETVKAQAEKGYLATTDKLIAEQHRMAAQNDHLQAQAELTQAINQYYYLTAQRQLPDNVVESLPSSLKITVDHPLLAELSQQITILHSEMASTSLTAKQNPNLSLGIKRERGSGSEPFNNSLGLGISLPIGQTNYAKASVAEVGRKLANIEVARQSLKRRLESSLLHQRDTLSALRDKQQRLQAQFSLSETYQHKQQKSFDLGQIDLRTLLLVEAEHNATRNQLQMTQIEINQTIAQINQTLGIMP</sequence>
<accession>I1YE57</accession>
<organism evidence="1 2">
    <name type="scientific">Methylophaga frappieri (strain ATCC BAA-2434 / DSM 25690 / JAM7)</name>
    <dbReference type="NCBI Taxonomy" id="754477"/>
    <lineage>
        <taxon>Bacteria</taxon>
        <taxon>Pseudomonadati</taxon>
        <taxon>Pseudomonadota</taxon>
        <taxon>Gammaproteobacteria</taxon>
        <taxon>Thiotrichales</taxon>
        <taxon>Piscirickettsiaceae</taxon>
        <taxon>Methylophaga</taxon>
    </lineage>
</organism>
<dbReference type="HOGENOM" id="CLU_045519_0_0_6"/>
<dbReference type="STRING" id="754477.Q7C_15"/>
<reference evidence="1 2" key="1">
    <citation type="journal article" date="2012" name="J. Bacteriol.">
        <title>Complete genome sequences of Methylophaga sp. strain JAM1 and Methylophaga sp. strain JAM7.</title>
        <authorList>
            <person name="Villeneuve C."/>
            <person name="Martineau C."/>
            <person name="Mauffrey F."/>
            <person name="Villemur R."/>
        </authorList>
    </citation>
    <scope>NUCLEOTIDE SEQUENCE [LARGE SCALE GENOMIC DNA]</scope>
    <source>
        <strain evidence="1 2">JAM7</strain>
    </source>
</reference>
<dbReference type="PATRIC" id="fig|754477.3.peg.15"/>
<keyword evidence="2" id="KW-1185">Reference proteome</keyword>
<dbReference type="EMBL" id="CP003380">
    <property type="protein sequence ID" value="AFJ01200.1"/>
    <property type="molecule type" value="Genomic_DNA"/>
</dbReference>